<dbReference type="PANTHER" id="PTHR31006:SF8">
    <property type="entry name" value="F-BOX DOMAIN-CONTAINING PROTEIN-RELATED"/>
    <property type="match status" value="1"/>
</dbReference>
<feature type="domain" description="F-box" evidence="2">
    <location>
        <begin position="35"/>
        <end position="75"/>
    </location>
</feature>
<evidence type="ECO:0000313" key="5">
    <source>
        <dbReference type="Proteomes" id="UP000230233"/>
    </source>
</evidence>
<comment type="caution">
    <text evidence="4">The sequence shown here is derived from an EMBL/GenBank/DDBJ whole genome shotgun (WGS) entry which is preliminary data.</text>
</comment>
<dbReference type="PANTHER" id="PTHR31006">
    <property type="entry name" value="F-BOX DOMAIN-CONTAINING PROTEIN-RELATED-RELATED"/>
    <property type="match status" value="1"/>
</dbReference>
<dbReference type="Proteomes" id="UP000230233">
    <property type="component" value="Chromosome V"/>
</dbReference>
<proteinExistence type="predicted"/>
<evidence type="ECO:0000313" key="4">
    <source>
        <dbReference type="EMBL" id="PIC24554.1"/>
    </source>
</evidence>
<dbReference type="Pfam" id="PF01827">
    <property type="entry name" value="FTH"/>
    <property type="match status" value="1"/>
</dbReference>
<evidence type="ECO:0000259" key="3">
    <source>
        <dbReference type="Pfam" id="PF01827"/>
    </source>
</evidence>
<dbReference type="OrthoDB" id="5825925at2759"/>
<name>A0A2G5TAZ3_9PELO</name>
<dbReference type="InterPro" id="IPR002900">
    <property type="entry name" value="DUF38/FTH_CAE_spp"/>
</dbReference>
<sequence>MTLPVFFFFLFFFLIPSFQQAFKMSQPIYNALPIWQEIPEKFKMTIVKHLDFESRFRLRQCSVSDKELVDKCPIIIKSIFVVNARDDEISVVIRVKHPSAYYLFTLRRTTSMSCVHKFIRIPNVTILKFGIEYKILPLFLEKLSKDNKTKMNIEIVHFQGGDHAVDNSVLEFLGHLGTDCKKFIFDGTCDSETIEKWVKMAQWKSATGICFPHWNSLKLTHFLHCNSLRLALKKLDSKDATALIETFINKKVFKYDSTFFQIYTDTPMNVEEVLLENNDDLKPKLTNVHEYNYGSIRVQKFKLANYFSDDLVLVVKATPYMLAGSVCRIGAHLVEDFMDSHYL</sequence>
<accession>A0A2G5TAZ3</accession>
<dbReference type="InterPro" id="IPR001810">
    <property type="entry name" value="F-box_dom"/>
</dbReference>
<reference evidence="5" key="1">
    <citation type="submission" date="2017-10" db="EMBL/GenBank/DDBJ databases">
        <title>Rapid genome shrinkage in a self-fertile nematode reveals novel sperm competition proteins.</title>
        <authorList>
            <person name="Yin D."/>
            <person name="Schwarz E.M."/>
            <person name="Thomas C.G."/>
            <person name="Felde R.L."/>
            <person name="Korf I.F."/>
            <person name="Cutter A.D."/>
            <person name="Schartner C.M."/>
            <person name="Ralston E.J."/>
            <person name="Meyer B.J."/>
            <person name="Haag E.S."/>
        </authorList>
    </citation>
    <scope>NUCLEOTIDE SEQUENCE [LARGE SCALE GENOMIC DNA]</scope>
    <source>
        <strain evidence="5">JU1422</strain>
    </source>
</reference>
<feature type="domain" description="DUF38" evidence="3">
    <location>
        <begin position="186"/>
        <end position="270"/>
    </location>
</feature>
<evidence type="ECO:0000256" key="1">
    <source>
        <dbReference type="SAM" id="SignalP"/>
    </source>
</evidence>
<dbReference type="InterPro" id="IPR042317">
    <property type="entry name" value="She-1-like"/>
</dbReference>
<keyword evidence="1" id="KW-0732">Signal</keyword>
<evidence type="ECO:0000259" key="2">
    <source>
        <dbReference type="Pfam" id="PF00646"/>
    </source>
</evidence>
<feature type="chain" id="PRO_5013915725" description="F-box domain-containing protein" evidence="1">
    <location>
        <begin position="22"/>
        <end position="343"/>
    </location>
</feature>
<organism evidence="4 5">
    <name type="scientific">Caenorhabditis nigoni</name>
    <dbReference type="NCBI Taxonomy" id="1611254"/>
    <lineage>
        <taxon>Eukaryota</taxon>
        <taxon>Metazoa</taxon>
        <taxon>Ecdysozoa</taxon>
        <taxon>Nematoda</taxon>
        <taxon>Chromadorea</taxon>
        <taxon>Rhabditida</taxon>
        <taxon>Rhabditina</taxon>
        <taxon>Rhabditomorpha</taxon>
        <taxon>Rhabditoidea</taxon>
        <taxon>Rhabditidae</taxon>
        <taxon>Peloderinae</taxon>
        <taxon>Caenorhabditis</taxon>
    </lineage>
</organism>
<dbReference type="Pfam" id="PF00646">
    <property type="entry name" value="F-box"/>
    <property type="match status" value="1"/>
</dbReference>
<evidence type="ECO:0008006" key="6">
    <source>
        <dbReference type="Google" id="ProtNLM"/>
    </source>
</evidence>
<keyword evidence="5" id="KW-1185">Reference proteome</keyword>
<feature type="signal peptide" evidence="1">
    <location>
        <begin position="1"/>
        <end position="21"/>
    </location>
</feature>
<dbReference type="AlphaFoldDB" id="A0A2G5TAZ3"/>
<protein>
    <recommendedName>
        <fullName evidence="6">F-box domain-containing protein</fullName>
    </recommendedName>
</protein>
<gene>
    <name evidence="4" type="primary">Cnig_chr_V.g17847</name>
    <name evidence="4" type="ORF">B9Z55_017847</name>
</gene>
<dbReference type="EMBL" id="PDUG01000005">
    <property type="protein sequence ID" value="PIC24554.1"/>
    <property type="molecule type" value="Genomic_DNA"/>
</dbReference>